<gene>
    <name evidence="2" type="ORF">CLUP02_17825</name>
</gene>
<dbReference type="EMBL" id="CP019472">
    <property type="protein sequence ID" value="UQC76312.1"/>
    <property type="molecule type" value="Genomic_DNA"/>
</dbReference>
<dbReference type="RefSeq" id="XP_049137953.1">
    <property type="nucleotide sequence ID" value="XM_049296729.1"/>
</dbReference>
<accession>A0A9Q8WB45</accession>
<evidence type="ECO:0000256" key="1">
    <source>
        <dbReference type="SAM" id="MobiDB-lite"/>
    </source>
</evidence>
<dbReference type="KEGG" id="clup:CLUP02_17825"/>
<dbReference type="GeneID" id="73351739"/>
<proteinExistence type="predicted"/>
<evidence type="ECO:0000313" key="3">
    <source>
        <dbReference type="Proteomes" id="UP000830671"/>
    </source>
</evidence>
<dbReference type="Proteomes" id="UP000830671">
    <property type="component" value="Chromosome 10"/>
</dbReference>
<name>A0A9Q8WB45_9PEZI</name>
<dbReference type="AlphaFoldDB" id="A0A9Q8WB45"/>
<keyword evidence="3" id="KW-1185">Reference proteome</keyword>
<evidence type="ECO:0000313" key="2">
    <source>
        <dbReference type="EMBL" id="UQC76312.1"/>
    </source>
</evidence>
<protein>
    <recommendedName>
        <fullName evidence="4">Heterokaryon incompatibility domain-containing protein</fullName>
    </recommendedName>
</protein>
<organism evidence="2 3">
    <name type="scientific">Colletotrichum lupini</name>
    <dbReference type="NCBI Taxonomy" id="145971"/>
    <lineage>
        <taxon>Eukaryota</taxon>
        <taxon>Fungi</taxon>
        <taxon>Dikarya</taxon>
        <taxon>Ascomycota</taxon>
        <taxon>Pezizomycotina</taxon>
        <taxon>Sordariomycetes</taxon>
        <taxon>Hypocreomycetidae</taxon>
        <taxon>Glomerellales</taxon>
        <taxon>Glomerellaceae</taxon>
        <taxon>Colletotrichum</taxon>
        <taxon>Colletotrichum acutatum species complex</taxon>
    </lineage>
</organism>
<reference evidence="2" key="1">
    <citation type="journal article" date="2021" name="Mol. Plant Microbe Interact.">
        <title>Complete Genome Sequence of the Plant-Pathogenic Fungus Colletotrichum lupini.</title>
        <authorList>
            <person name="Baroncelli R."/>
            <person name="Pensec F."/>
            <person name="Da Lio D."/>
            <person name="Boufleur T."/>
            <person name="Vicente I."/>
            <person name="Sarrocco S."/>
            <person name="Picot A."/>
            <person name="Baraldi E."/>
            <person name="Sukno S."/>
            <person name="Thon M."/>
            <person name="Le Floch G."/>
        </authorList>
    </citation>
    <scope>NUCLEOTIDE SEQUENCE</scope>
    <source>
        <strain evidence="2">IMI 504893</strain>
    </source>
</reference>
<evidence type="ECO:0008006" key="4">
    <source>
        <dbReference type="Google" id="ProtNLM"/>
    </source>
</evidence>
<dbReference type="PANTHER" id="PTHR10622">
    <property type="entry name" value="HET DOMAIN-CONTAINING PROTEIN"/>
    <property type="match status" value="1"/>
</dbReference>
<sequence length="607" mass="66786">MARQGFASTPECRLKPHAVTVTDNQSTCPPWDMEGADNVKYDRRPLSPDRTLSSTNSVNPSEGSWIIILAPNGDRGVISASDLPSLLLGSDPLKDGGLDATISVCSRTRFNALVLANLEANSSIVKSVNYLYSLSARANQLCHYSPYRLSWANQKVLNFSILGAVISLPAGLTEFGGNRLTKRTNHYPIQTIRFLTTWYARCIPSTHSTQYSLMISIQEAMSSVENRQMFASNSILLLTDYKLKSYHLPTQIATILIINEDYVSHKKSMQSLTVALTKKGVAMIAKTYEIAKQSGIYWAWVDTCCTDKSNSAELTDSLPGCASIKKSNFATRTSPILIAAGSLGDGTLQEPLSLCADRDQYSIHNEAEKLGGVSEQRYEGICANSSSDFGGCADFRSLSGSMNDSDDIDMTNKRVNWSLMAEHLSLLNVDKGGPRTWSICDVKSVALIGEIVFFISKLSEEKVPLQSEREGLSLKNSRIRRIASKDSTLSITFHSCTKYDSHKIVHSSSSILHFLPYCTNLGYDCIPTSQWDFESLATEEYFPAISTSLSDAMASLSESRLPKDEKVALSDSRTKSSPDPDRMIDHEVTIPVTPAVASSESLRHMEY</sequence>
<dbReference type="PANTHER" id="PTHR10622:SF12">
    <property type="entry name" value="HET DOMAIN-CONTAINING PROTEIN"/>
    <property type="match status" value="1"/>
</dbReference>
<feature type="region of interest" description="Disordered" evidence="1">
    <location>
        <begin position="563"/>
        <end position="584"/>
    </location>
</feature>